<dbReference type="Pfam" id="PF00440">
    <property type="entry name" value="TetR_N"/>
    <property type="match status" value="1"/>
</dbReference>
<organism evidence="6 7">
    <name type="scientific">Microbacterium faecale</name>
    <dbReference type="NCBI Taxonomy" id="1804630"/>
    <lineage>
        <taxon>Bacteria</taxon>
        <taxon>Bacillati</taxon>
        <taxon>Actinomycetota</taxon>
        <taxon>Actinomycetes</taxon>
        <taxon>Micrococcales</taxon>
        <taxon>Microbacteriaceae</taxon>
        <taxon>Microbacterium</taxon>
    </lineage>
</organism>
<accession>A0A916Y9U3</accession>
<dbReference type="GO" id="GO:0003700">
    <property type="term" value="F:DNA-binding transcription factor activity"/>
    <property type="evidence" value="ECO:0007669"/>
    <property type="project" value="TreeGrafter"/>
</dbReference>
<keyword evidence="7" id="KW-1185">Reference proteome</keyword>
<keyword evidence="3" id="KW-0804">Transcription</keyword>
<evidence type="ECO:0000256" key="3">
    <source>
        <dbReference type="ARBA" id="ARBA00023163"/>
    </source>
</evidence>
<protein>
    <submittedName>
        <fullName evidence="6">TetR family transcriptional regulator</fullName>
    </submittedName>
</protein>
<feature type="DNA-binding region" description="H-T-H motif" evidence="4">
    <location>
        <begin position="42"/>
        <end position="61"/>
    </location>
</feature>
<name>A0A916Y9U3_9MICO</name>
<proteinExistence type="predicted"/>
<evidence type="ECO:0000259" key="5">
    <source>
        <dbReference type="PROSITE" id="PS50977"/>
    </source>
</evidence>
<comment type="caution">
    <text evidence="6">The sequence shown here is derived from an EMBL/GenBank/DDBJ whole genome shotgun (WGS) entry which is preliminary data.</text>
</comment>
<dbReference type="SUPFAM" id="SSF46689">
    <property type="entry name" value="Homeodomain-like"/>
    <property type="match status" value="1"/>
</dbReference>
<dbReference type="InterPro" id="IPR050109">
    <property type="entry name" value="HTH-type_TetR-like_transc_reg"/>
</dbReference>
<dbReference type="EMBL" id="BMHO01000001">
    <property type="protein sequence ID" value="GGD36546.1"/>
    <property type="molecule type" value="Genomic_DNA"/>
</dbReference>
<sequence>MTTGRRDAGAHRESTLATQARRAQLLDVTIGIVAEHGYAQTSLARIAEGAGVTKAAVLYHYPTKDALVETAYEHVLTALIGEVAAAVEGADPAEGPAVYVRSMVGHLAAHPRHSRMIIEAMTNAGADHDPRTRWEPLAQIIEAAARARGVEPVDARATALIAGGGIDALVAEHLHDPGYDVTVAAETLVRMLDTALSR</sequence>
<dbReference type="InterPro" id="IPR009057">
    <property type="entry name" value="Homeodomain-like_sf"/>
</dbReference>
<dbReference type="PANTHER" id="PTHR30055:SF234">
    <property type="entry name" value="HTH-TYPE TRANSCRIPTIONAL REGULATOR BETI"/>
    <property type="match status" value="1"/>
</dbReference>
<dbReference type="InterPro" id="IPR036271">
    <property type="entry name" value="Tet_transcr_reg_TetR-rel_C_sf"/>
</dbReference>
<dbReference type="PANTHER" id="PTHR30055">
    <property type="entry name" value="HTH-TYPE TRANSCRIPTIONAL REGULATOR RUTR"/>
    <property type="match status" value="1"/>
</dbReference>
<dbReference type="GO" id="GO:0000976">
    <property type="term" value="F:transcription cis-regulatory region binding"/>
    <property type="evidence" value="ECO:0007669"/>
    <property type="project" value="TreeGrafter"/>
</dbReference>
<evidence type="ECO:0000256" key="2">
    <source>
        <dbReference type="ARBA" id="ARBA00023125"/>
    </source>
</evidence>
<keyword evidence="1" id="KW-0805">Transcription regulation</keyword>
<dbReference type="Gene3D" id="1.10.357.10">
    <property type="entry name" value="Tetracycline Repressor, domain 2"/>
    <property type="match status" value="1"/>
</dbReference>
<evidence type="ECO:0000256" key="1">
    <source>
        <dbReference type="ARBA" id="ARBA00023015"/>
    </source>
</evidence>
<feature type="domain" description="HTH tetR-type" evidence="5">
    <location>
        <begin position="19"/>
        <end position="79"/>
    </location>
</feature>
<dbReference type="PROSITE" id="PS50977">
    <property type="entry name" value="HTH_TETR_2"/>
    <property type="match status" value="1"/>
</dbReference>
<dbReference type="AlphaFoldDB" id="A0A916Y9U3"/>
<keyword evidence="2 4" id="KW-0238">DNA-binding</keyword>
<reference evidence="6" key="1">
    <citation type="journal article" date="2014" name="Int. J. Syst. Evol. Microbiol.">
        <title>Complete genome sequence of Corynebacterium casei LMG S-19264T (=DSM 44701T), isolated from a smear-ripened cheese.</title>
        <authorList>
            <consortium name="US DOE Joint Genome Institute (JGI-PGF)"/>
            <person name="Walter F."/>
            <person name="Albersmeier A."/>
            <person name="Kalinowski J."/>
            <person name="Ruckert C."/>
        </authorList>
    </citation>
    <scope>NUCLEOTIDE SEQUENCE</scope>
    <source>
        <strain evidence="6">CGMCC 1.15152</strain>
    </source>
</reference>
<reference evidence="6" key="2">
    <citation type="submission" date="2020-09" db="EMBL/GenBank/DDBJ databases">
        <authorList>
            <person name="Sun Q."/>
            <person name="Zhou Y."/>
        </authorList>
    </citation>
    <scope>NUCLEOTIDE SEQUENCE</scope>
    <source>
        <strain evidence="6">CGMCC 1.15152</strain>
    </source>
</reference>
<evidence type="ECO:0000256" key="4">
    <source>
        <dbReference type="PROSITE-ProRule" id="PRU00335"/>
    </source>
</evidence>
<dbReference type="RefSeq" id="WP_188711791.1">
    <property type="nucleotide sequence ID" value="NZ_BMHO01000001.1"/>
</dbReference>
<evidence type="ECO:0000313" key="6">
    <source>
        <dbReference type="EMBL" id="GGD36546.1"/>
    </source>
</evidence>
<dbReference type="Proteomes" id="UP000633205">
    <property type="component" value="Unassembled WGS sequence"/>
</dbReference>
<evidence type="ECO:0000313" key="7">
    <source>
        <dbReference type="Proteomes" id="UP000633205"/>
    </source>
</evidence>
<dbReference type="InterPro" id="IPR001647">
    <property type="entry name" value="HTH_TetR"/>
</dbReference>
<dbReference type="SUPFAM" id="SSF48498">
    <property type="entry name" value="Tetracyclin repressor-like, C-terminal domain"/>
    <property type="match status" value="1"/>
</dbReference>
<gene>
    <name evidence="6" type="ORF">GCM10010915_16500</name>
</gene>
<dbReference type="PRINTS" id="PR00455">
    <property type="entry name" value="HTHTETR"/>
</dbReference>